<dbReference type="EnsemblPlants" id="AUR62042774-RA">
    <property type="protein sequence ID" value="AUR62042774-RA:cds"/>
    <property type="gene ID" value="AUR62042774"/>
</dbReference>
<evidence type="ECO:0000313" key="1">
    <source>
        <dbReference type="EnsemblPlants" id="AUR62042774-RA:cds"/>
    </source>
</evidence>
<protein>
    <submittedName>
        <fullName evidence="1">Uncharacterized protein</fullName>
    </submittedName>
</protein>
<dbReference type="Proteomes" id="UP000596660">
    <property type="component" value="Unplaced"/>
</dbReference>
<reference evidence="1" key="2">
    <citation type="submission" date="2021-03" db="UniProtKB">
        <authorList>
            <consortium name="EnsemblPlants"/>
        </authorList>
    </citation>
    <scope>IDENTIFICATION</scope>
</reference>
<proteinExistence type="predicted"/>
<name>A0A803N9Z0_CHEQI</name>
<reference evidence="1" key="1">
    <citation type="journal article" date="2017" name="Nature">
        <title>The genome of Chenopodium quinoa.</title>
        <authorList>
            <person name="Jarvis D.E."/>
            <person name="Ho Y.S."/>
            <person name="Lightfoot D.J."/>
            <person name="Schmoeckel S.M."/>
            <person name="Li B."/>
            <person name="Borm T.J.A."/>
            <person name="Ohyanagi H."/>
            <person name="Mineta K."/>
            <person name="Michell C.T."/>
            <person name="Saber N."/>
            <person name="Kharbatia N.M."/>
            <person name="Rupper R.R."/>
            <person name="Sharp A.R."/>
            <person name="Dally N."/>
            <person name="Boughton B.A."/>
            <person name="Woo Y.H."/>
            <person name="Gao G."/>
            <person name="Schijlen E.G.W.M."/>
            <person name="Guo X."/>
            <person name="Momin A.A."/>
            <person name="Negrao S."/>
            <person name="Al-Babili S."/>
            <person name="Gehring C."/>
            <person name="Roessner U."/>
            <person name="Jung C."/>
            <person name="Murphy K."/>
            <person name="Arold S.T."/>
            <person name="Gojobori T."/>
            <person name="van der Linden C.G."/>
            <person name="van Loo E.N."/>
            <person name="Jellen E.N."/>
            <person name="Maughan P.J."/>
            <person name="Tester M."/>
        </authorList>
    </citation>
    <scope>NUCLEOTIDE SEQUENCE [LARGE SCALE GENOMIC DNA]</scope>
    <source>
        <strain evidence="1">cv. PI 614886</strain>
    </source>
</reference>
<organism evidence="1 2">
    <name type="scientific">Chenopodium quinoa</name>
    <name type="common">Quinoa</name>
    <dbReference type="NCBI Taxonomy" id="63459"/>
    <lineage>
        <taxon>Eukaryota</taxon>
        <taxon>Viridiplantae</taxon>
        <taxon>Streptophyta</taxon>
        <taxon>Embryophyta</taxon>
        <taxon>Tracheophyta</taxon>
        <taxon>Spermatophyta</taxon>
        <taxon>Magnoliopsida</taxon>
        <taxon>eudicotyledons</taxon>
        <taxon>Gunneridae</taxon>
        <taxon>Pentapetalae</taxon>
        <taxon>Caryophyllales</taxon>
        <taxon>Chenopodiaceae</taxon>
        <taxon>Chenopodioideae</taxon>
        <taxon>Atripliceae</taxon>
        <taxon>Chenopodium</taxon>
    </lineage>
</organism>
<dbReference type="AlphaFoldDB" id="A0A803N9Z0"/>
<sequence length="244" mass="27224">MRGGLKEAVSIKYEKLPLFCNVCWKLDHGEKDYDDDGGEGSVHFSFGDYLCVASPWKTSKGASTVGVESKGCAKKLFVVKKDTMREKVMKEGREITAQMLNVVSLNNERQEVRGDIKRGGGHYRTLLVRKGNSVRGFDPSYVWRSIWGAKSIVLDGLKWRVGDGHSINVWDEVWLLGDYVNVFPTPNVESPVDLRVADLIDSTHKCWNLSALQQHLMDEDTLLALSLLVSICSTSDLRVACDVG</sequence>
<evidence type="ECO:0000313" key="2">
    <source>
        <dbReference type="Proteomes" id="UP000596660"/>
    </source>
</evidence>
<dbReference type="Gramene" id="AUR62042774-RA">
    <property type="protein sequence ID" value="AUR62042774-RA:cds"/>
    <property type="gene ID" value="AUR62042774"/>
</dbReference>
<accession>A0A803N9Z0</accession>
<keyword evidence="2" id="KW-1185">Reference proteome</keyword>